<dbReference type="EMBL" id="BART01010088">
    <property type="protein sequence ID" value="GAG84949.1"/>
    <property type="molecule type" value="Genomic_DNA"/>
</dbReference>
<evidence type="ECO:0000256" key="4">
    <source>
        <dbReference type="ARBA" id="ARBA00022989"/>
    </source>
</evidence>
<evidence type="ECO:0000259" key="7">
    <source>
        <dbReference type="Pfam" id="PF09335"/>
    </source>
</evidence>
<protein>
    <recommendedName>
        <fullName evidence="7">VTT domain-containing protein</fullName>
    </recommendedName>
</protein>
<dbReference type="PANTHER" id="PTHR12677:SF59">
    <property type="entry name" value="GOLGI APPARATUS MEMBRANE PROTEIN TVP38-RELATED"/>
    <property type="match status" value="1"/>
</dbReference>
<evidence type="ECO:0000313" key="8">
    <source>
        <dbReference type="EMBL" id="GAG84949.1"/>
    </source>
</evidence>
<proteinExistence type="predicted"/>
<reference evidence="8" key="1">
    <citation type="journal article" date="2014" name="Front. Microbiol.">
        <title>High frequency of phylogenetically diverse reductive dehalogenase-homologous genes in deep subseafloor sedimentary metagenomes.</title>
        <authorList>
            <person name="Kawai M."/>
            <person name="Futagami T."/>
            <person name="Toyoda A."/>
            <person name="Takaki Y."/>
            <person name="Nishi S."/>
            <person name="Hori S."/>
            <person name="Arai W."/>
            <person name="Tsubouchi T."/>
            <person name="Morono Y."/>
            <person name="Uchiyama I."/>
            <person name="Ito T."/>
            <person name="Fujiyama A."/>
            <person name="Inagaki F."/>
            <person name="Takami H."/>
        </authorList>
    </citation>
    <scope>NUCLEOTIDE SEQUENCE</scope>
    <source>
        <strain evidence="8">Expedition CK06-06</strain>
    </source>
</reference>
<keyword evidence="3 6" id="KW-0812">Transmembrane</keyword>
<dbReference type="InterPro" id="IPR015414">
    <property type="entry name" value="TMEM64"/>
</dbReference>
<feature type="domain" description="VTT" evidence="7">
    <location>
        <begin position="82"/>
        <end position="199"/>
    </location>
</feature>
<keyword evidence="5 6" id="KW-0472">Membrane</keyword>
<evidence type="ECO:0000256" key="2">
    <source>
        <dbReference type="ARBA" id="ARBA00022475"/>
    </source>
</evidence>
<evidence type="ECO:0000256" key="3">
    <source>
        <dbReference type="ARBA" id="ARBA00022692"/>
    </source>
</evidence>
<organism evidence="8">
    <name type="scientific">marine sediment metagenome</name>
    <dbReference type="NCBI Taxonomy" id="412755"/>
    <lineage>
        <taxon>unclassified sequences</taxon>
        <taxon>metagenomes</taxon>
        <taxon>ecological metagenomes</taxon>
    </lineage>
</organism>
<evidence type="ECO:0000256" key="1">
    <source>
        <dbReference type="ARBA" id="ARBA00004651"/>
    </source>
</evidence>
<comment type="subcellular location">
    <subcellularLocation>
        <location evidence="1">Cell membrane</location>
        <topology evidence="1">Multi-pass membrane protein</topology>
    </subcellularLocation>
</comment>
<dbReference type="InterPro" id="IPR032816">
    <property type="entry name" value="VTT_dom"/>
</dbReference>
<feature type="transmembrane region" description="Helical" evidence="6">
    <location>
        <begin position="191"/>
        <end position="210"/>
    </location>
</feature>
<dbReference type="AlphaFoldDB" id="X1AQB9"/>
<dbReference type="PANTHER" id="PTHR12677">
    <property type="entry name" value="GOLGI APPARATUS MEMBRANE PROTEIN TVP38-RELATED"/>
    <property type="match status" value="1"/>
</dbReference>
<feature type="transmembrane region" description="Helical" evidence="6">
    <location>
        <begin position="20"/>
        <end position="41"/>
    </location>
</feature>
<dbReference type="GO" id="GO:0005886">
    <property type="term" value="C:plasma membrane"/>
    <property type="evidence" value="ECO:0007669"/>
    <property type="project" value="UniProtKB-SubCell"/>
</dbReference>
<sequence>MSLEENETAETRWNVKTFAFAGLFITLIIISLYLLYHMFFVDETFLYTIVIEWFVNPIAVLGFLGILIFILIMGIQGLLVPIPSEIVLVATGMIWGLIGGGIMGIIGSMVAALLCFYISRKGGRPLAEKFVGGKALFLADRFIEKYGMGTIIVARFLPFIAFDPISYASGLVDLDVKKYSIGTFISSIPRAFFYSWLGSILFPPGMSFPINLADVPLAELEAYSANFNFLLVIILGVLVILFGIYYVFSIYLERKAKINRENSNAKE</sequence>
<evidence type="ECO:0000256" key="6">
    <source>
        <dbReference type="SAM" id="Phobius"/>
    </source>
</evidence>
<name>X1AQB9_9ZZZZ</name>
<evidence type="ECO:0000256" key="5">
    <source>
        <dbReference type="ARBA" id="ARBA00023136"/>
    </source>
</evidence>
<keyword evidence="4 6" id="KW-1133">Transmembrane helix</keyword>
<feature type="transmembrane region" description="Helical" evidence="6">
    <location>
        <begin position="230"/>
        <end position="252"/>
    </location>
</feature>
<keyword evidence="2" id="KW-1003">Cell membrane</keyword>
<feature type="transmembrane region" description="Helical" evidence="6">
    <location>
        <begin position="86"/>
        <end position="119"/>
    </location>
</feature>
<gene>
    <name evidence="8" type="ORF">S01H4_22111</name>
</gene>
<feature type="transmembrane region" description="Helical" evidence="6">
    <location>
        <begin position="53"/>
        <end position="80"/>
    </location>
</feature>
<accession>X1AQB9</accession>
<dbReference type="Pfam" id="PF09335">
    <property type="entry name" value="VTT_dom"/>
    <property type="match status" value="1"/>
</dbReference>
<comment type="caution">
    <text evidence="8">The sequence shown here is derived from an EMBL/GenBank/DDBJ whole genome shotgun (WGS) entry which is preliminary data.</text>
</comment>